<protein>
    <submittedName>
        <fullName evidence="2">Uncharacterized protein</fullName>
    </submittedName>
</protein>
<name>A0AAD3SLY2_NEPGR</name>
<feature type="region of interest" description="Disordered" evidence="1">
    <location>
        <begin position="104"/>
        <end position="126"/>
    </location>
</feature>
<dbReference type="EMBL" id="BSYO01000012">
    <property type="protein sequence ID" value="GMH12962.1"/>
    <property type="molecule type" value="Genomic_DNA"/>
</dbReference>
<reference evidence="2" key="1">
    <citation type="submission" date="2023-05" db="EMBL/GenBank/DDBJ databases">
        <title>Nepenthes gracilis genome sequencing.</title>
        <authorList>
            <person name="Fukushima K."/>
        </authorList>
    </citation>
    <scope>NUCLEOTIDE SEQUENCE</scope>
    <source>
        <strain evidence="2">SING2019-196</strain>
    </source>
</reference>
<evidence type="ECO:0000313" key="3">
    <source>
        <dbReference type="Proteomes" id="UP001279734"/>
    </source>
</evidence>
<dbReference type="AlphaFoldDB" id="A0AAD3SLY2"/>
<dbReference type="Proteomes" id="UP001279734">
    <property type="component" value="Unassembled WGS sequence"/>
</dbReference>
<proteinExistence type="predicted"/>
<sequence length="126" mass="12862">MPADASGTSNGVHVAGCEAGVLPRVSVPPEIMDIGLGPNLTAASMLSVSERSENSVDAELVPEFGIPRVASCPALLQLCNQQIDNPSVPSAEYHSAGIKSLAPPAETMPLLSPRSPDDQACLDGSA</sequence>
<keyword evidence="3" id="KW-1185">Reference proteome</keyword>
<comment type="caution">
    <text evidence="2">The sequence shown here is derived from an EMBL/GenBank/DDBJ whole genome shotgun (WGS) entry which is preliminary data.</text>
</comment>
<accession>A0AAD3SLY2</accession>
<evidence type="ECO:0000256" key="1">
    <source>
        <dbReference type="SAM" id="MobiDB-lite"/>
    </source>
</evidence>
<gene>
    <name evidence="2" type="ORF">Nepgr_014803</name>
</gene>
<evidence type="ECO:0000313" key="2">
    <source>
        <dbReference type="EMBL" id="GMH12962.1"/>
    </source>
</evidence>
<organism evidence="2 3">
    <name type="scientific">Nepenthes gracilis</name>
    <name type="common">Slender pitcher plant</name>
    <dbReference type="NCBI Taxonomy" id="150966"/>
    <lineage>
        <taxon>Eukaryota</taxon>
        <taxon>Viridiplantae</taxon>
        <taxon>Streptophyta</taxon>
        <taxon>Embryophyta</taxon>
        <taxon>Tracheophyta</taxon>
        <taxon>Spermatophyta</taxon>
        <taxon>Magnoliopsida</taxon>
        <taxon>eudicotyledons</taxon>
        <taxon>Gunneridae</taxon>
        <taxon>Pentapetalae</taxon>
        <taxon>Caryophyllales</taxon>
        <taxon>Nepenthaceae</taxon>
        <taxon>Nepenthes</taxon>
    </lineage>
</organism>